<dbReference type="AlphaFoldDB" id="A0A9W5Y1K8"/>
<dbReference type="Proteomes" id="UP001057868">
    <property type="component" value="Unassembled WGS sequence"/>
</dbReference>
<feature type="region of interest" description="Disordered" evidence="1">
    <location>
        <begin position="1"/>
        <end position="47"/>
    </location>
</feature>
<accession>A0A9W5Y1K8</accession>
<evidence type="ECO:0000313" key="3">
    <source>
        <dbReference type="Proteomes" id="UP001057868"/>
    </source>
</evidence>
<proteinExistence type="predicted"/>
<comment type="caution">
    <text evidence="2">The sequence shown here is derived from an EMBL/GenBank/DDBJ whole genome shotgun (WGS) entry which is preliminary data.</text>
</comment>
<protein>
    <submittedName>
        <fullName evidence="2">Uncharacterized protein</fullName>
    </submittedName>
</protein>
<sequence length="47" mass="5379">MTQKLGKNNRTGEKSYYRNKNNKSAANPVNAEFNENTSMPVKHLPKQ</sequence>
<keyword evidence="3" id="KW-1185">Reference proteome</keyword>
<name>A0A9W5Y1K8_9CLOT</name>
<dbReference type="EMBL" id="BQXY01000002">
    <property type="protein sequence ID" value="GKU24860.1"/>
    <property type="molecule type" value="Genomic_DNA"/>
</dbReference>
<feature type="compositionally biased region" description="Polar residues" evidence="1">
    <location>
        <begin position="18"/>
        <end position="39"/>
    </location>
</feature>
<evidence type="ECO:0000313" key="2">
    <source>
        <dbReference type="EMBL" id="GKU24860.1"/>
    </source>
</evidence>
<organism evidence="2 3">
    <name type="scientific">Clostridium folliculivorans</name>
    <dbReference type="NCBI Taxonomy" id="2886038"/>
    <lineage>
        <taxon>Bacteria</taxon>
        <taxon>Bacillati</taxon>
        <taxon>Bacillota</taxon>
        <taxon>Clostridia</taxon>
        <taxon>Eubacteriales</taxon>
        <taxon>Clostridiaceae</taxon>
        <taxon>Clostridium</taxon>
    </lineage>
</organism>
<evidence type="ECO:0000256" key="1">
    <source>
        <dbReference type="SAM" id="MobiDB-lite"/>
    </source>
</evidence>
<dbReference type="RefSeq" id="WP_200270925.1">
    <property type="nucleotide sequence ID" value="NZ_BQXY01000002.1"/>
</dbReference>
<reference evidence="2" key="1">
    <citation type="journal article" date="2023" name="Int. J. Syst. Evol. Microbiol.">
        <title>&lt;i&gt;Clostridium folliculivorans&lt;/i&gt; sp. nov., isolated from soil samples of an organic paddy in Japan.</title>
        <authorList>
            <person name="Tazawa J."/>
            <person name="Kobayashi H."/>
            <person name="Tanizawa Y."/>
            <person name="Uchino A."/>
            <person name="Tanaka F."/>
            <person name="Urashima Y."/>
            <person name="Miura S."/>
            <person name="Sakamoto M."/>
            <person name="Ohkuma M."/>
            <person name="Tohno M."/>
        </authorList>
    </citation>
    <scope>NUCLEOTIDE SEQUENCE</scope>
    <source>
        <strain evidence="2">D1-1</strain>
    </source>
</reference>
<gene>
    <name evidence="2" type="ORF">CFOLD11_16860</name>
</gene>